<dbReference type="RefSeq" id="WP_183883435.1">
    <property type="nucleotide sequence ID" value="NZ_JACHCE010000005.1"/>
</dbReference>
<gene>
    <name evidence="2" type="ORF">HDE68_003483</name>
</gene>
<feature type="chain" id="PRO_5030762563" evidence="1">
    <location>
        <begin position="26"/>
        <end position="363"/>
    </location>
</feature>
<dbReference type="AlphaFoldDB" id="A0A7W9E015"/>
<dbReference type="Proteomes" id="UP000537204">
    <property type="component" value="Unassembled WGS sequence"/>
</dbReference>
<evidence type="ECO:0000256" key="1">
    <source>
        <dbReference type="SAM" id="SignalP"/>
    </source>
</evidence>
<protein>
    <submittedName>
        <fullName evidence="2">Uncharacterized protein</fullName>
    </submittedName>
</protein>
<organism evidence="2 3">
    <name type="scientific">Pedobacter cryoconitis</name>
    <dbReference type="NCBI Taxonomy" id="188932"/>
    <lineage>
        <taxon>Bacteria</taxon>
        <taxon>Pseudomonadati</taxon>
        <taxon>Bacteroidota</taxon>
        <taxon>Sphingobacteriia</taxon>
        <taxon>Sphingobacteriales</taxon>
        <taxon>Sphingobacteriaceae</taxon>
        <taxon>Pedobacter</taxon>
    </lineage>
</organism>
<dbReference type="Gene3D" id="3.30.565.40">
    <property type="entry name" value="Fervidobacterium nodosum Rt17-B1 like"/>
    <property type="match status" value="1"/>
</dbReference>
<keyword evidence="1" id="KW-0732">Signal</keyword>
<feature type="signal peptide" evidence="1">
    <location>
        <begin position="1"/>
        <end position="25"/>
    </location>
</feature>
<evidence type="ECO:0000313" key="2">
    <source>
        <dbReference type="EMBL" id="MBB5637568.1"/>
    </source>
</evidence>
<evidence type="ECO:0000313" key="3">
    <source>
        <dbReference type="Proteomes" id="UP000537204"/>
    </source>
</evidence>
<accession>A0A7W9E015</accession>
<comment type="caution">
    <text evidence="2">The sequence shown here is derived from an EMBL/GenBank/DDBJ whole genome shotgun (WGS) entry which is preliminary data.</text>
</comment>
<sequence>MNIKRLIVKPLLSLLLITNTIHADAQYFKLKKVQDPAGMFGDLDFPVLTGKTVAENKINTFLQGKELDLLPGKQKTSLFENIKPKKGSNTGTTLMNYTLLVNSSKLFSIQINSEYSNGSLSDNSNTYNFDSQTGKLIKFSDLLTKEGYDAVRKFIIDSRKTRLAIHLKKLKSSANKDQGDADNYSGCLIEQNKDNLDADDLLFQKNGLLLTRRSCLGSHNAQALEADIRIYDNLLSNQFLQPYLNEYGKCLLSAANSKCIQSQAAGLSRGVFKGKINDLYPITLLITSIGNESFSASYFYDQQGKKIFLKGTFDKDSSWLLKEIASSSQQKNQELFKLSLQKDGSLTGNWSNGKNTFSVKLIQ</sequence>
<dbReference type="EMBL" id="JACHCE010000005">
    <property type="protein sequence ID" value="MBB5637568.1"/>
    <property type="molecule type" value="Genomic_DNA"/>
</dbReference>
<proteinExistence type="predicted"/>
<name>A0A7W9E015_9SPHI</name>
<reference evidence="2 3" key="1">
    <citation type="submission" date="2020-08" db="EMBL/GenBank/DDBJ databases">
        <title>Genomic Encyclopedia of Type Strains, Phase IV (KMG-V): Genome sequencing to study the core and pangenomes of soil and plant-associated prokaryotes.</title>
        <authorList>
            <person name="Whitman W."/>
        </authorList>
    </citation>
    <scope>NUCLEOTIDE SEQUENCE [LARGE SCALE GENOMIC DNA]</scope>
    <source>
        <strain evidence="2 3">S3M1</strain>
    </source>
</reference>